<dbReference type="AlphaFoldDB" id="A0A165GRJ8"/>
<proteinExistence type="predicted"/>
<sequence length="130" mass="14722">TPFRNPKADLVVKSSDGVEFRVFKTFLSEGSVVFANMFDHPQPSNSDPSEPVPWPEPAAVIDRLLQYIYPVIKPILISLDEVMCLIRAAEKWQIEVATSMLKQDLIATRFLLVSPLRIYSFACEMGYEAE</sequence>
<evidence type="ECO:0000313" key="3">
    <source>
        <dbReference type="Proteomes" id="UP000076842"/>
    </source>
</evidence>
<dbReference type="SMART" id="SM00225">
    <property type="entry name" value="BTB"/>
    <property type="match status" value="1"/>
</dbReference>
<dbReference type="InterPro" id="IPR000210">
    <property type="entry name" value="BTB/POZ_dom"/>
</dbReference>
<dbReference type="STRING" id="1353952.A0A165GRJ8"/>
<gene>
    <name evidence="2" type="ORF">CALCODRAFT_412893</name>
</gene>
<dbReference type="SUPFAM" id="SSF54695">
    <property type="entry name" value="POZ domain"/>
    <property type="match status" value="1"/>
</dbReference>
<dbReference type="InParanoid" id="A0A165GRJ8"/>
<protein>
    <recommendedName>
        <fullName evidence="1">BTB domain-containing protein</fullName>
    </recommendedName>
</protein>
<dbReference type="OrthoDB" id="3357985at2759"/>
<dbReference type="EMBL" id="KV423952">
    <property type="protein sequence ID" value="KZT58385.1"/>
    <property type="molecule type" value="Genomic_DNA"/>
</dbReference>
<dbReference type="Pfam" id="PF00651">
    <property type="entry name" value="BTB"/>
    <property type="match status" value="1"/>
</dbReference>
<dbReference type="PROSITE" id="PS50097">
    <property type="entry name" value="BTB"/>
    <property type="match status" value="1"/>
</dbReference>
<dbReference type="Gene3D" id="3.30.710.10">
    <property type="entry name" value="Potassium Channel Kv1.1, Chain A"/>
    <property type="match status" value="1"/>
</dbReference>
<keyword evidence="3" id="KW-1185">Reference proteome</keyword>
<evidence type="ECO:0000313" key="2">
    <source>
        <dbReference type="EMBL" id="KZT58385.1"/>
    </source>
</evidence>
<feature type="non-terminal residue" evidence="2">
    <location>
        <position position="130"/>
    </location>
</feature>
<feature type="non-terminal residue" evidence="2">
    <location>
        <position position="1"/>
    </location>
</feature>
<evidence type="ECO:0000259" key="1">
    <source>
        <dbReference type="PROSITE" id="PS50097"/>
    </source>
</evidence>
<dbReference type="InterPro" id="IPR011333">
    <property type="entry name" value="SKP1/BTB/POZ_sf"/>
</dbReference>
<reference evidence="2 3" key="1">
    <citation type="journal article" date="2016" name="Mol. Biol. Evol.">
        <title>Comparative Genomics of Early-Diverging Mushroom-Forming Fungi Provides Insights into the Origins of Lignocellulose Decay Capabilities.</title>
        <authorList>
            <person name="Nagy L.G."/>
            <person name="Riley R."/>
            <person name="Tritt A."/>
            <person name="Adam C."/>
            <person name="Daum C."/>
            <person name="Floudas D."/>
            <person name="Sun H."/>
            <person name="Yadav J.S."/>
            <person name="Pangilinan J."/>
            <person name="Larsson K.H."/>
            <person name="Matsuura K."/>
            <person name="Barry K."/>
            <person name="Labutti K."/>
            <person name="Kuo R."/>
            <person name="Ohm R.A."/>
            <person name="Bhattacharya S.S."/>
            <person name="Shirouzu T."/>
            <person name="Yoshinaga Y."/>
            <person name="Martin F.M."/>
            <person name="Grigoriev I.V."/>
            <person name="Hibbett D.S."/>
        </authorList>
    </citation>
    <scope>NUCLEOTIDE SEQUENCE [LARGE SCALE GENOMIC DNA]</scope>
    <source>
        <strain evidence="2 3">HHB12733</strain>
    </source>
</reference>
<feature type="domain" description="BTB" evidence="1">
    <location>
        <begin position="8"/>
        <end position="69"/>
    </location>
</feature>
<name>A0A165GRJ8_9BASI</name>
<organism evidence="2 3">
    <name type="scientific">Calocera cornea HHB12733</name>
    <dbReference type="NCBI Taxonomy" id="1353952"/>
    <lineage>
        <taxon>Eukaryota</taxon>
        <taxon>Fungi</taxon>
        <taxon>Dikarya</taxon>
        <taxon>Basidiomycota</taxon>
        <taxon>Agaricomycotina</taxon>
        <taxon>Dacrymycetes</taxon>
        <taxon>Dacrymycetales</taxon>
        <taxon>Dacrymycetaceae</taxon>
        <taxon>Calocera</taxon>
    </lineage>
</organism>
<accession>A0A165GRJ8</accession>
<dbReference type="CDD" id="cd18186">
    <property type="entry name" value="BTB_POZ_ZBTB_KLHL-like"/>
    <property type="match status" value="1"/>
</dbReference>
<dbReference type="Proteomes" id="UP000076842">
    <property type="component" value="Unassembled WGS sequence"/>
</dbReference>